<keyword evidence="1" id="KW-0175">Coiled coil</keyword>
<reference evidence="3" key="2">
    <citation type="submission" date="2021-04" db="EMBL/GenBank/DDBJ databases">
        <authorList>
            <person name="Gilroy R."/>
        </authorList>
    </citation>
    <scope>NUCLEOTIDE SEQUENCE</scope>
    <source>
        <strain evidence="3">CHK171-505</strain>
    </source>
</reference>
<gene>
    <name evidence="3" type="ORF">H9948_04495</name>
</gene>
<dbReference type="InterPro" id="IPR025580">
    <property type="entry name" value="Gp46"/>
</dbReference>
<name>A0A9D2I1U0_9LACT</name>
<dbReference type="AlphaFoldDB" id="A0A9D2I1U0"/>
<reference evidence="3" key="1">
    <citation type="journal article" date="2021" name="PeerJ">
        <title>Extensive microbial diversity within the chicken gut microbiome revealed by metagenomics and culture.</title>
        <authorList>
            <person name="Gilroy R."/>
            <person name="Ravi A."/>
            <person name="Getino M."/>
            <person name="Pursley I."/>
            <person name="Horton D.L."/>
            <person name="Alikhan N.F."/>
            <person name="Baker D."/>
            <person name="Gharbi K."/>
            <person name="Hall N."/>
            <person name="Watson M."/>
            <person name="Adriaenssens E.M."/>
            <person name="Foster-Nyarko E."/>
            <person name="Jarju S."/>
            <person name="Secka A."/>
            <person name="Antonio M."/>
            <person name="Oren A."/>
            <person name="Chaudhuri R.R."/>
            <person name="La Ragione R."/>
            <person name="Hildebrand F."/>
            <person name="Pallen M.J."/>
        </authorList>
    </citation>
    <scope>NUCLEOTIDE SEQUENCE</scope>
    <source>
        <strain evidence="3">CHK171-505</strain>
    </source>
</reference>
<evidence type="ECO:0000313" key="4">
    <source>
        <dbReference type="Proteomes" id="UP000886856"/>
    </source>
</evidence>
<dbReference type="EMBL" id="DWYW01000097">
    <property type="protein sequence ID" value="HJA90033.1"/>
    <property type="molecule type" value="Genomic_DNA"/>
</dbReference>
<evidence type="ECO:0000256" key="1">
    <source>
        <dbReference type="SAM" id="Coils"/>
    </source>
</evidence>
<comment type="caution">
    <text evidence="3">The sequence shown here is derived from an EMBL/GenBank/DDBJ whole genome shotgun (WGS) entry which is preliminary data.</text>
</comment>
<sequence length="220" mass="24565">MKKTFLMPMNLQYFAEQADDQVEVPETNVEETTAEETETEEKLDSEKVVEKLQKRLASKTAAEKETKTQLEQALARIEELENAGKKGVKELSDEEKAVKEQQEKDAEIAKLKAQIKIAEATQQADEVLKDAGLTVGKDILGIVVAEDDQQTLANVKALINYTQDQRSKWEIARNTGSTPKRTPGNQQAITQEQFDAMSFAQKSALATKDPEQFKKLTGGY</sequence>
<accession>A0A9D2I1U0</accession>
<feature type="compositionally biased region" description="Acidic residues" evidence="2">
    <location>
        <begin position="17"/>
        <end position="39"/>
    </location>
</feature>
<feature type="region of interest" description="Disordered" evidence="2">
    <location>
        <begin position="17"/>
        <end position="46"/>
    </location>
</feature>
<feature type="coiled-coil region" evidence="1">
    <location>
        <begin position="49"/>
        <end position="130"/>
    </location>
</feature>
<evidence type="ECO:0000313" key="3">
    <source>
        <dbReference type="EMBL" id="HJA90033.1"/>
    </source>
</evidence>
<proteinExistence type="predicted"/>
<organism evidence="3 4">
    <name type="scientific">Candidatus Jeotgalibaca merdavium</name>
    <dbReference type="NCBI Taxonomy" id="2838627"/>
    <lineage>
        <taxon>Bacteria</taxon>
        <taxon>Bacillati</taxon>
        <taxon>Bacillota</taxon>
        <taxon>Bacilli</taxon>
        <taxon>Lactobacillales</taxon>
        <taxon>Carnobacteriaceae</taxon>
        <taxon>Jeotgalibaca</taxon>
    </lineage>
</organism>
<dbReference type="Proteomes" id="UP000886856">
    <property type="component" value="Unassembled WGS sequence"/>
</dbReference>
<dbReference type="Pfam" id="PF14265">
    <property type="entry name" value="DUF4355"/>
    <property type="match status" value="1"/>
</dbReference>
<evidence type="ECO:0000256" key="2">
    <source>
        <dbReference type="SAM" id="MobiDB-lite"/>
    </source>
</evidence>
<protein>
    <submittedName>
        <fullName evidence="3">DUF4355 domain-containing protein</fullName>
    </submittedName>
</protein>